<keyword evidence="2" id="KW-1185">Reference proteome</keyword>
<accession>A0A178MPJ7</accession>
<dbReference type="AlphaFoldDB" id="A0A178MPJ7"/>
<proteinExistence type="predicted"/>
<reference evidence="1 2" key="1">
    <citation type="submission" date="2016-04" db="EMBL/GenBank/DDBJ databases">
        <title>Draft genome sequence of freshwater magnetotactic bacteria Magnetospirillum marisnigri SP-1 and Magnetospirillum moscoviense BB-1.</title>
        <authorList>
            <person name="Koziaeva V."/>
            <person name="Dziuba M.V."/>
            <person name="Ivanov T.M."/>
            <person name="Kuznetsov B."/>
            <person name="Grouzdev D.S."/>
        </authorList>
    </citation>
    <scope>NUCLEOTIDE SEQUENCE [LARGE SCALE GENOMIC DNA]</scope>
    <source>
        <strain evidence="1 2">BB-1</strain>
    </source>
</reference>
<dbReference type="OrthoDB" id="259086at2"/>
<gene>
    <name evidence="1" type="ORF">A6A05_01985</name>
</gene>
<organism evidence="1 2">
    <name type="scientific">Magnetospirillum moscoviense</name>
    <dbReference type="NCBI Taxonomy" id="1437059"/>
    <lineage>
        <taxon>Bacteria</taxon>
        <taxon>Pseudomonadati</taxon>
        <taxon>Pseudomonadota</taxon>
        <taxon>Alphaproteobacteria</taxon>
        <taxon>Rhodospirillales</taxon>
        <taxon>Rhodospirillaceae</taxon>
        <taxon>Magnetospirillum</taxon>
    </lineage>
</organism>
<dbReference type="Proteomes" id="UP000078543">
    <property type="component" value="Unassembled WGS sequence"/>
</dbReference>
<evidence type="ECO:0000313" key="1">
    <source>
        <dbReference type="EMBL" id="OAN50005.1"/>
    </source>
</evidence>
<comment type="caution">
    <text evidence="1">The sequence shown here is derived from an EMBL/GenBank/DDBJ whole genome shotgun (WGS) entry which is preliminary data.</text>
</comment>
<dbReference type="RefSeq" id="WP_068500667.1">
    <property type="nucleotide sequence ID" value="NZ_LWQU01000141.1"/>
</dbReference>
<dbReference type="InterPro" id="IPR005358">
    <property type="entry name" value="Puta_zinc/iron-chelating_dom"/>
</dbReference>
<dbReference type="STRING" id="1437059.A6A05_01985"/>
<protein>
    <submittedName>
        <fullName evidence="1">Uncharacterized protein</fullName>
    </submittedName>
</protein>
<name>A0A178MPJ7_9PROT</name>
<evidence type="ECO:0000313" key="2">
    <source>
        <dbReference type="Proteomes" id="UP000078543"/>
    </source>
</evidence>
<dbReference type="EMBL" id="LWQU01000141">
    <property type="protein sequence ID" value="OAN50005.1"/>
    <property type="molecule type" value="Genomic_DNA"/>
</dbReference>
<dbReference type="Pfam" id="PF03692">
    <property type="entry name" value="CxxCxxCC"/>
    <property type="match status" value="1"/>
</dbReference>
<sequence length="240" mass="25702">MFTPTDDFLSHACAAELAALGPKPSVEAACAALDRVFALAEQSWQVRRTCLDYIRSAPPPACKAGCGWCCHQQVGVTPVEAIRVACYVKDLPADQKEQMAAAIRDGSLTTAKMNPAQRVAARVPCVFLGVDGNCRIYPVRPLRCRGLYSVDVEFCIASLEDPAGMRAKLESGLLRPVYLSLPEFIFGSALSGVLKASGRLKWAAVSLELTAAVAALLADPRLAARWLAGGRPDRSIQSRA</sequence>